<evidence type="ECO:0000313" key="12">
    <source>
        <dbReference type="Proteomes" id="UP000790096"/>
    </source>
</evidence>
<dbReference type="PANTHER" id="PTHR30065:SF8">
    <property type="entry name" value="FLAGELLAR BIOSYNTHETIC PROTEIN FLIR"/>
    <property type="match status" value="1"/>
</dbReference>
<evidence type="ECO:0000313" key="11">
    <source>
        <dbReference type="EMBL" id="MBT0722877.1"/>
    </source>
</evidence>
<comment type="subcellular location">
    <subcellularLocation>
        <location evidence="10">Cell membrane</location>
        <topology evidence="10">Multi-pass membrane protein</topology>
    </subcellularLocation>
    <subcellularLocation>
        <location evidence="10">Bacterial flagellum basal body</location>
    </subcellularLocation>
</comment>
<keyword evidence="11" id="KW-0966">Cell projection</keyword>
<organism evidence="11 12">
    <name type="scientific">Rosenbergiella gaditana</name>
    <dbReference type="NCBI Taxonomy" id="2726987"/>
    <lineage>
        <taxon>Bacteria</taxon>
        <taxon>Pseudomonadati</taxon>
        <taxon>Pseudomonadota</taxon>
        <taxon>Gammaproteobacteria</taxon>
        <taxon>Enterobacterales</taxon>
        <taxon>Erwiniaceae</taxon>
        <taxon>Rosenbergiella</taxon>
    </lineage>
</organism>
<dbReference type="RefSeq" id="WP_214235082.1">
    <property type="nucleotide sequence ID" value="NZ_JABBFR010000001.1"/>
</dbReference>
<feature type="transmembrane region" description="Helical" evidence="10">
    <location>
        <begin position="12"/>
        <end position="33"/>
    </location>
</feature>
<dbReference type="PANTHER" id="PTHR30065">
    <property type="entry name" value="FLAGELLAR BIOSYNTHETIC PROTEIN FLIR"/>
    <property type="match status" value="1"/>
</dbReference>
<comment type="similarity">
    <text evidence="2 10">Belongs to the FliR/MopE/SpaR family.</text>
</comment>
<keyword evidence="7 10" id="KW-0472">Membrane</keyword>
<keyword evidence="12" id="KW-1185">Reference proteome</keyword>
<dbReference type="PRINTS" id="PR00953">
    <property type="entry name" value="TYPE3IMRPROT"/>
</dbReference>
<name>A0ABS5SST7_9GAMM</name>
<evidence type="ECO:0000256" key="6">
    <source>
        <dbReference type="ARBA" id="ARBA00022989"/>
    </source>
</evidence>
<comment type="caution">
    <text evidence="11">The sequence shown here is derived from an EMBL/GenBank/DDBJ whole genome shotgun (WGS) entry which is preliminary data.</text>
</comment>
<accession>A0ABS5SST7</accession>
<reference evidence="11 12" key="1">
    <citation type="submission" date="2020-04" db="EMBL/GenBank/DDBJ databases">
        <title>Genome sequencing of Rosenbergiella species.</title>
        <authorList>
            <person name="Alvarez-Perez S."/>
            <person name="Lievens B."/>
        </authorList>
    </citation>
    <scope>NUCLEOTIDE SEQUENCE [LARGE SCALE GENOMIC DNA]</scope>
    <source>
        <strain evidence="11 12">S61</strain>
    </source>
</reference>
<evidence type="ECO:0000256" key="4">
    <source>
        <dbReference type="ARBA" id="ARBA00022475"/>
    </source>
</evidence>
<gene>
    <name evidence="11" type="primary">fliR</name>
    <name evidence="11" type="ORF">HH682_00160</name>
</gene>
<feature type="transmembrane region" description="Helical" evidence="10">
    <location>
        <begin position="186"/>
        <end position="204"/>
    </location>
</feature>
<dbReference type="Proteomes" id="UP000790096">
    <property type="component" value="Unassembled WGS sequence"/>
</dbReference>
<proteinExistence type="inferred from homology"/>
<keyword evidence="6 10" id="KW-1133">Transmembrane helix</keyword>
<feature type="transmembrane region" description="Helical" evidence="10">
    <location>
        <begin position="211"/>
        <end position="233"/>
    </location>
</feature>
<feature type="transmembrane region" description="Helical" evidence="10">
    <location>
        <begin position="128"/>
        <end position="147"/>
    </location>
</feature>
<dbReference type="InterPro" id="IPR002010">
    <property type="entry name" value="T3SS_IM_R"/>
</dbReference>
<feature type="transmembrane region" description="Helical" evidence="10">
    <location>
        <begin position="74"/>
        <end position="98"/>
    </location>
</feature>
<dbReference type="InterPro" id="IPR006303">
    <property type="entry name" value="FliR"/>
</dbReference>
<evidence type="ECO:0000256" key="1">
    <source>
        <dbReference type="ARBA" id="ARBA00002578"/>
    </source>
</evidence>
<comment type="function">
    <text evidence="1 10">Role in flagellar biosynthesis.</text>
</comment>
<dbReference type="Pfam" id="PF01311">
    <property type="entry name" value="Bac_export_1"/>
    <property type="match status" value="1"/>
</dbReference>
<dbReference type="NCBIfam" id="TIGR01400">
    <property type="entry name" value="fliR"/>
    <property type="match status" value="1"/>
</dbReference>
<evidence type="ECO:0000256" key="5">
    <source>
        <dbReference type="ARBA" id="ARBA00022692"/>
    </source>
</evidence>
<keyword evidence="5 10" id="KW-0812">Transmembrane</keyword>
<keyword evidence="11" id="KW-0969">Cilium</keyword>
<evidence type="ECO:0000256" key="10">
    <source>
        <dbReference type="RuleBase" id="RU362071"/>
    </source>
</evidence>
<keyword evidence="4 10" id="KW-1003">Cell membrane</keyword>
<evidence type="ECO:0000256" key="3">
    <source>
        <dbReference type="ARBA" id="ARBA00021717"/>
    </source>
</evidence>
<sequence length="258" mass="27998">MDLLSLIGLPDRLPSIFLPFCRIIALFSFAPLLSEKSITMRLRVALALVISLVIALPSATHHVALFSSQGVLTIINQCVIGAALGLSMQFVFAAIRLAGEVIALQMGLSFASFFDAGSHSSLSVVSRLLTYFSLLLFVSHDGIVWMIEQLADGFEQLPYDTLNPLTETSIGLAQLGKTIFSHALQLSLPLIFMLLAVNLALGLLNRMTPQFSAFVIGFPLTLLIGIFSLYQSMPLLLDAIQNMLLTLSQQLLLIFGAT</sequence>
<keyword evidence="8 10" id="KW-0975">Bacterial flagellum</keyword>
<feature type="transmembrane region" description="Helical" evidence="10">
    <location>
        <begin position="45"/>
        <end position="68"/>
    </location>
</feature>
<dbReference type="EMBL" id="JABBFR010000001">
    <property type="protein sequence ID" value="MBT0722877.1"/>
    <property type="molecule type" value="Genomic_DNA"/>
</dbReference>
<protein>
    <recommendedName>
        <fullName evidence="3 9">Flagellar biosynthetic protein FliR</fullName>
    </recommendedName>
</protein>
<evidence type="ECO:0000256" key="9">
    <source>
        <dbReference type="NCBIfam" id="TIGR01400"/>
    </source>
</evidence>
<evidence type="ECO:0000256" key="7">
    <source>
        <dbReference type="ARBA" id="ARBA00023136"/>
    </source>
</evidence>
<keyword evidence="11" id="KW-0282">Flagellum</keyword>
<evidence type="ECO:0000256" key="8">
    <source>
        <dbReference type="ARBA" id="ARBA00023143"/>
    </source>
</evidence>
<evidence type="ECO:0000256" key="2">
    <source>
        <dbReference type="ARBA" id="ARBA00009772"/>
    </source>
</evidence>